<dbReference type="PROSITE" id="PS52004">
    <property type="entry name" value="KS3_2"/>
    <property type="match status" value="1"/>
</dbReference>
<dbReference type="NCBIfam" id="TIGR03150">
    <property type="entry name" value="fabF"/>
    <property type="match status" value="1"/>
</dbReference>
<evidence type="ECO:0000256" key="9">
    <source>
        <dbReference type="ARBA" id="ARBA00023160"/>
    </source>
</evidence>
<feature type="active site" description="For beta-ketoacyl synthase activity" evidence="12">
    <location>
        <position position="170"/>
    </location>
</feature>
<dbReference type="SUPFAM" id="SSF53901">
    <property type="entry name" value="Thiolase-like"/>
    <property type="match status" value="2"/>
</dbReference>
<dbReference type="EMBL" id="JACHOP010000005">
    <property type="protein sequence ID" value="MBB5756969.1"/>
    <property type="molecule type" value="Genomic_DNA"/>
</dbReference>
<dbReference type="NCBIfam" id="NF004970">
    <property type="entry name" value="PRK06333.1"/>
    <property type="match status" value="1"/>
</dbReference>
<proteinExistence type="inferred from homology"/>
<evidence type="ECO:0000256" key="3">
    <source>
        <dbReference type="ARBA" id="ARBA00012356"/>
    </source>
</evidence>
<keyword evidence="5 11" id="KW-0444">Lipid biosynthesis</keyword>
<dbReference type="UniPathway" id="UPA00094"/>
<keyword evidence="9 11" id="KW-0275">Fatty acid biosynthesis</keyword>
<dbReference type="EC" id="2.3.1.179" evidence="3 11"/>
<evidence type="ECO:0000313" key="15">
    <source>
        <dbReference type="EMBL" id="MBB5756969.1"/>
    </source>
</evidence>
<dbReference type="InterPro" id="IPR018201">
    <property type="entry name" value="Ketoacyl_synth_AS"/>
</dbReference>
<gene>
    <name evidence="15" type="ORF">HNR00_001677</name>
</gene>
<evidence type="ECO:0000256" key="11">
    <source>
        <dbReference type="PIRNR" id="PIRNR000447"/>
    </source>
</evidence>
<keyword evidence="6 11" id="KW-0808">Transferase</keyword>
<feature type="domain" description="Ketosynthase family 3 (KS3)" evidence="14">
    <location>
        <begin position="1"/>
        <end position="418"/>
    </location>
</feature>
<sequence length="420" mass="43827">MRRVVITGLGAVTPLGGSVEHTWSRLIAGDSGASQVTAFQTDDLACRIACTLPFGDGSDGTFNPDTWMEAKEQRKVDPFIVYAMAAAGQALDDADWHPKSDRDQEATGVLIGSGIGGIGTIYDASVTLHEKGPRRISPFFIPGRIINLASGQVSIQHGLKGPNHAVVTACSTGAHAIGDASRLIALGDADVMVAGGTEAPVNRLSLAGFAACRALSTGFNDDPTKASRPYDRDRDGFVMGEGAGIVVLEEYEHAKARGAKIYAEVIGYGLSGDAYHITSPAPDGDGGFRCMKAAVKRAGIDPSEIDYINAHGTSTPLGDELELKAVERLLGDNAGKASMSSTKSAIGHLLGAAGAVEAIFSVLAIRDGVMPPTLNLDNPSVETAIDLIPHEAKRKRVDTVLSNSFGFGGTNASLLMRRAD</sequence>
<comment type="pathway">
    <text evidence="1 11">Lipid metabolism; fatty acid biosynthesis.</text>
</comment>
<comment type="catalytic activity">
    <reaction evidence="11">
        <text>(9Z)-hexadecenoyl-[ACP] + malonyl-[ACP] + H(+) = 3-oxo-(11Z)-octadecenoyl-[ACP] + holo-[ACP] + CO2</text>
        <dbReference type="Rhea" id="RHEA:55040"/>
        <dbReference type="Rhea" id="RHEA-COMP:9623"/>
        <dbReference type="Rhea" id="RHEA-COMP:9685"/>
        <dbReference type="Rhea" id="RHEA-COMP:10800"/>
        <dbReference type="Rhea" id="RHEA-COMP:14074"/>
        <dbReference type="ChEBI" id="CHEBI:15378"/>
        <dbReference type="ChEBI" id="CHEBI:16526"/>
        <dbReference type="ChEBI" id="CHEBI:64479"/>
        <dbReference type="ChEBI" id="CHEBI:78449"/>
        <dbReference type="ChEBI" id="CHEBI:83989"/>
        <dbReference type="ChEBI" id="CHEBI:138538"/>
        <dbReference type="EC" id="2.3.1.179"/>
    </reaction>
</comment>
<protein>
    <recommendedName>
        <fullName evidence="4 11">3-oxoacyl-[acyl-carrier-protein] synthase 2</fullName>
        <ecNumber evidence="3 11">2.3.1.179</ecNumber>
    </recommendedName>
</protein>
<keyword evidence="16" id="KW-1185">Reference proteome</keyword>
<evidence type="ECO:0000256" key="1">
    <source>
        <dbReference type="ARBA" id="ARBA00005194"/>
    </source>
</evidence>
<dbReference type="GO" id="GO:0004315">
    <property type="term" value="F:3-oxoacyl-[acyl-carrier-protein] synthase activity"/>
    <property type="evidence" value="ECO:0007669"/>
    <property type="project" value="UniProtKB-UniRule"/>
</dbReference>
<dbReference type="FunFam" id="3.40.47.10:FF:000015">
    <property type="entry name" value="3-oxoacyl-[acyl-carrier-protein] synthase, mitochondrial"/>
    <property type="match status" value="1"/>
</dbReference>
<dbReference type="PIRSF" id="PIRSF000447">
    <property type="entry name" value="KAS_II"/>
    <property type="match status" value="1"/>
</dbReference>
<dbReference type="InterPro" id="IPR016039">
    <property type="entry name" value="Thiolase-like"/>
</dbReference>
<dbReference type="InterPro" id="IPR014031">
    <property type="entry name" value="Ketoacyl_synth_C"/>
</dbReference>
<dbReference type="RefSeq" id="WP_183567732.1">
    <property type="nucleotide sequence ID" value="NZ_JACHOP010000005.1"/>
</dbReference>
<dbReference type="CDD" id="cd00834">
    <property type="entry name" value="KAS_I_II"/>
    <property type="match status" value="1"/>
</dbReference>
<comment type="function">
    <text evidence="11">Involved in the type II fatty acid elongation cycle. Catalyzes the elongation of a wide range of acyl-ACP by the addition of two carbons from malonyl-ACP to an acyl acceptor. Can efficiently catalyze the conversion of palmitoleoyl-ACP (cis-hexadec-9-enoyl-ACP) to cis-vaccenoyl-ACP (cis-octadec-11-enoyl-ACP), an essential step in the thermal regulation of fatty acid composition.</text>
</comment>
<comment type="similarity">
    <text evidence="2 11 13">Belongs to the thiolase-like superfamily. Beta-ketoacyl-ACP synthases family.</text>
</comment>
<dbReference type="InterPro" id="IPR000794">
    <property type="entry name" value="Beta-ketoacyl_synthase"/>
</dbReference>
<evidence type="ECO:0000259" key="14">
    <source>
        <dbReference type="PROSITE" id="PS52004"/>
    </source>
</evidence>
<dbReference type="SMART" id="SM00825">
    <property type="entry name" value="PKS_KS"/>
    <property type="match status" value="1"/>
</dbReference>
<evidence type="ECO:0000256" key="10">
    <source>
        <dbReference type="ARBA" id="ARBA00023315"/>
    </source>
</evidence>
<comment type="catalytic activity">
    <reaction evidence="11">
        <text>a fatty acyl-[ACP] + malonyl-[ACP] + H(+) = a 3-oxoacyl-[ACP] + holo-[ACP] + CO2</text>
        <dbReference type="Rhea" id="RHEA:22836"/>
        <dbReference type="Rhea" id="RHEA-COMP:9623"/>
        <dbReference type="Rhea" id="RHEA-COMP:9685"/>
        <dbReference type="Rhea" id="RHEA-COMP:9916"/>
        <dbReference type="Rhea" id="RHEA-COMP:14125"/>
        <dbReference type="ChEBI" id="CHEBI:15378"/>
        <dbReference type="ChEBI" id="CHEBI:16526"/>
        <dbReference type="ChEBI" id="CHEBI:64479"/>
        <dbReference type="ChEBI" id="CHEBI:78449"/>
        <dbReference type="ChEBI" id="CHEBI:78776"/>
        <dbReference type="ChEBI" id="CHEBI:138651"/>
    </reaction>
</comment>
<keyword evidence="10 11" id="KW-0012">Acyltransferase</keyword>
<evidence type="ECO:0000256" key="7">
    <source>
        <dbReference type="ARBA" id="ARBA00022832"/>
    </source>
</evidence>
<dbReference type="Pfam" id="PF00109">
    <property type="entry name" value="ketoacyl-synt"/>
    <property type="match status" value="1"/>
</dbReference>
<name>A0A840ZGN8_9HYPH</name>
<dbReference type="InterPro" id="IPR017568">
    <property type="entry name" value="3-oxoacyl-ACP_synth-2"/>
</dbReference>
<evidence type="ECO:0000256" key="6">
    <source>
        <dbReference type="ARBA" id="ARBA00022679"/>
    </source>
</evidence>
<dbReference type="PROSITE" id="PS00606">
    <property type="entry name" value="KS3_1"/>
    <property type="match status" value="1"/>
</dbReference>
<dbReference type="GO" id="GO:0006633">
    <property type="term" value="P:fatty acid biosynthetic process"/>
    <property type="evidence" value="ECO:0007669"/>
    <property type="project" value="UniProtKB-UniRule"/>
</dbReference>
<accession>A0A840ZGN8</accession>
<dbReference type="NCBIfam" id="NF005589">
    <property type="entry name" value="PRK07314.1"/>
    <property type="match status" value="1"/>
</dbReference>
<keyword evidence="8" id="KW-0443">Lipid metabolism</keyword>
<evidence type="ECO:0000256" key="2">
    <source>
        <dbReference type="ARBA" id="ARBA00008467"/>
    </source>
</evidence>
<dbReference type="AlphaFoldDB" id="A0A840ZGN8"/>
<evidence type="ECO:0000313" key="16">
    <source>
        <dbReference type="Proteomes" id="UP000583454"/>
    </source>
</evidence>
<organism evidence="15 16">
    <name type="scientific">Methylorubrum rhodinum</name>
    <dbReference type="NCBI Taxonomy" id="29428"/>
    <lineage>
        <taxon>Bacteria</taxon>
        <taxon>Pseudomonadati</taxon>
        <taxon>Pseudomonadota</taxon>
        <taxon>Alphaproteobacteria</taxon>
        <taxon>Hyphomicrobiales</taxon>
        <taxon>Methylobacteriaceae</taxon>
        <taxon>Methylorubrum</taxon>
    </lineage>
</organism>
<comment type="caution">
    <text evidence="15">The sequence shown here is derived from an EMBL/GenBank/DDBJ whole genome shotgun (WGS) entry which is preliminary data.</text>
</comment>
<dbReference type="PANTHER" id="PTHR11712">
    <property type="entry name" value="POLYKETIDE SYNTHASE-RELATED"/>
    <property type="match status" value="1"/>
</dbReference>
<evidence type="ECO:0000256" key="4">
    <source>
        <dbReference type="ARBA" id="ARBA00014657"/>
    </source>
</evidence>
<evidence type="ECO:0000256" key="8">
    <source>
        <dbReference type="ARBA" id="ARBA00023098"/>
    </source>
</evidence>
<dbReference type="InterPro" id="IPR020841">
    <property type="entry name" value="PKS_Beta-ketoAc_synthase_dom"/>
</dbReference>
<dbReference type="InterPro" id="IPR014030">
    <property type="entry name" value="Ketoacyl_synth_N"/>
</dbReference>
<dbReference type="Pfam" id="PF02801">
    <property type="entry name" value="Ketoacyl-synt_C"/>
    <property type="match status" value="1"/>
</dbReference>
<evidence type="ECO:0000256" key="12">
    <source>
        <dbReference type="PIRSR" id="PIRSR000447-1"/>
    </source>
</evidence>
<evidence type="ECO:0000256" key="13">
    <source>
        <dbReference type="RuleBase" id="RU003694"/>
    </source>
</evidence>
<dbReference type="Proteomes" id="UP000583454">
    <property type="component" value="Unassembled WGS sequence"/>
</dbReference>
<dbReference type="PANTHER" id="PTHR11712:SF336">
    <property type="entry name" value="3-OXOACYL-[ACYL-CARRIER-PROTEIN] SYNTHASE, MITOCHONDRIAL"/>
    <property type="match status" value="1"/>
</dbReference>
<keyword evidence="7" id="KW-0276">Fatty acid metabolism</keyword>
<reference evidence="15 16" key="1">
    <citation type="submission" date="2020-08" db="EMBL/GenBank/DDBJ databases">
        <title>Genomic Encyclopedia of Type Strains, Phase IV (KMG-IV): sequencing the most valuable type-strain genomes for metagenomic binning, comparative biology and taxonomic classification.</title>
        <authorList>
            <person name="Goeker M."/>
        </authorList>
    </citation>
    <scope>NUCLEOTIDE SEQUENCE [LARGE SCALE GENOMIC DNA]</scope>
    <source>
        <strain evidence="15 16">DSM 2163</strain>
    </source>
</reference>
<dbReference type="Gene3D" id="3.40.47.10">
    <property type="match status" value="2"/>
</dbReference>
<dbReference type="FunFam" id="3.40.47.10:FF:000024">
    <property type="entry name" value="3-oxoacyl-[acyl-carrier-protein] synthase, mitochondrial"/>
    <property type="match status" value="1"/>
</dbReference>
<evidence type="ECO:0000256" key="5">
    <source>
        <dbReference type="ARBA" id="ARBA00022516"/>
    </source>
</evidence>